<dbReference type="EMBL" id="CBSY010000166">
    <property type="protein sequence ID" value="CDH20155.1"/>
    <property type="molecule type" value="Genomic_DNA"/>
</dbReference>
<evidence type="ECO:0000313" key="2">
    <source>
        <dbReference type="Proteomes" id="UP000028500"/>
    </source>
</evidence>
<comment type="caution">
    <text evidence="1">The sequence shown here is derived from an EMBL/GenBank/DDBJ whole genome shotgun (WGS) entry which is preliminary data.</text>
</comment>
<dbReference type="AlphaFoldDB" id="A0A077P6V0"/>
<name>A0A077P6V0_XENBV</name>
<protein>
    <submittedName>
        <fullName evidence="1">Uncharacterized protein</fullName>
    </submittedName>
</protein>
<evidence type="ECO:0000313" key="1">
    <source>
        <dbReference type="EMBL" id="CDH20155.1"/>
    </source>
</evidence>
<dbReference type="HOGENOM" id="CLU_3031461_0_0_6"/>
<sequence>MLLVPVRTTPPQLVLSPTVKKCPIAIFLSLYADTILLIEQFMSTMIYQKNLIIPLRTRVIQ</sequence>
<organism evidence="1 2">
    <name type="scientific">Xenorhabdus bovienii str. kraussei Quebec</name>
    <dbReference type="NCBI Taxonomy" id="1398203"/>
    <lineage>
        <taxon>Bacteria</taxon>
        <taxon>Pseudomonadati</taxon>
        <taxon>Pseudomonadota</taxon>
        <taxon>Gammaproteobacteria</taxon>
        <taxon>Enterobacterales</taxon>
        <taxon>Morganellaceae</taxon>
        <taxon>Xenorhabdus</taxon>
    </lineage>
</organism>
<accession>A0A077P6V0</accession>
<proteinExistence type="predicted"/>
<reference evidence="1" key="1">
    <citation type="submission" date="2013-07" db="EMBL/GenBank/DDBJ databases">
        <title>Sub-species coevolution in mutualistic symbiosis.</title>
        <authorList>
            <person name="Murfin K."/>
            <person name="Klassen J."/>
            <person name="Lee M."/>
            <person name="Forst S."/>
            <person name="Stock P."/>
            <person name="Goodrich-Blair H."/>
        </authorList>
    </citation>
    <scope>NUCLEOTIDE SEQUENCE [LARGE SCALE GENOMIC DNA]</scope>
    <source>
        <strain evidence="1">Kraussei Quebec</strain>
    </source>
</reference>
<dbReference type="Proteomes" id="UP000028500">
    <property type="component" value="Unassembled WGS sequence"/>
</dbReference>
<keyword evidence="2" id="KW-1185">Reference proteome</keyword>
<gene>
    <name evidence="1" type="ORF">XBKQ1_2480028</name>
</gene>